<organism evidence="2 3">
    <name type="scientific">Aldrovandia affinis</name>
    <dbReference type="NCBI Taxonomy" id="143900"/>
    <lineage>
        <taxon>Eukaryota</taxon>
        <taxon>Metazoa</taxon>
        <taxon>Chordata</taxon>
        <taxon>Craniata</taxon>
        <taxon>Vertebrata</taxon>
        <taxon>Euteleostomi</taxon>
        <taxon>Actinopterygii</taxon>
        <taxon>Neopterygii</taxon>
        <taxon>Teleostei</taxon>
        <taxon>Notacanthiformes</taxon>
        <taxon>Halosauridae</taxon>
        <taxon>Aldrovandia</taxon>
    </lineage>
</organism>
<dbReference type="EMBL" id="JAINUG010000143">
    <property type="protein sequence ID" value="KAJ8392787.1"/>
    <property type="molecule type" value="Genomic_DNA"/>
</dbReference>
<dbReference type="Proteomes" id="UP001221898">
    <property type="component" value="Unassembled WGS sequence"/>
</dbReference>
<reference evidence="2" key="1">
    <citation type="journal article" date="2023" name="Science">
        <title>Genome structures resolve the early diversification of teleost fishes.</title>
        <authorList>
            <person name="Parey E."/>
            <person name="Louis A."/>
            <person name="Montfort J."/>
            <person name="Bouchez O."/>
            <person name="Roques C."/>
            <person name="Iampietro C."/>
            <person name="Lluch J."/>
            <person name="Castinel A."/>
            <person name="Donnadieu C."/>
            <person name="Desvignes T."/>
            <person name="Floi Bucao C."/>
            <person name="Jouanno E."/>
            <person name="Wen M."/>
            <person name="Mejri S."/>
            <person name="Dirks R."/>
            <person name="Jansen H."/>
            <person name="Henkel C."/>
            <person name="Chen W.J."/>
            <person name="Zahm M."/>
            <person name="Cabau C."/>
            <person name="Klopp C."/>
            <person name="Thompson A.W."/>
            <person name="Robinson-Rechavi M."/>
            <person name="Braasch I."/>
            <person name="Lecointre G."/>
            <person name="Bobe J."/>
            <person name="Postlethwait J.H."/>
            <person name="Berthelot C."/>
            <person name="Roest Crollius H."/>
            <person name="Guiguen Y."/>
        </authorList>
    </citation>
    <scope>NUCLEOTIDE SEQUENCE</scope>
    <source>
        <strain evidence="2">NC1722</strain>
    </source>
</reference>
<dbReference type="AlphaFoldDB" id="A0AAD7WD94"/>
<gene>
    <name evidence="2" type="ORF">AAFF_G00072710</name>
</gene>
<protein>
    <submittedName>
        <fullName evidence="2">Uncharacterized protein</fullName>
    </submittedName>
</protein>
<name>A0AAD7WD94_9TELE</name>
<keyword evidence="3" id="KW-1185">Reference proteome</keyword>
<evidence type="ECO:0000256" key="1">
    <source>
        <dbReference type="SAM" id="MobiDB-lite"/>
    </source>
</evidence>
<feature type="region of interest" description="Disordered" evidence="1">
    <location>
        <begin position="50"/>
        <end position="71"/>
    </location>
</feature>
<proteinExistence type="predicted"/>
<evidence type="ECO:0000313" key="2">
    <source>
        <dbReference type="EMBL" id="KAJ8392787.1"/>
    </source>
</evidence>
<sequence length="105" mass="11230">MRTALQTQHQPMEQGGPRLSFPLGESRVGAAGLNGNELATTCHVTRIHRYQGDRPERIGGQPASFYSKRNGPDLGAGQADCVASRWEAGLRVTRLGSRAAGMGLI</sequence>
<accession>A0AAD7WD94</accession>
<evidence type="ECO:0000313" key="3">
    <source>
        <dbReference type="Proteomes" id="UP001221898"/>
    </source>
</evidence>
<feature type="compositionally biased region" description="Polar residues" evidence="1">
    <location>
        <begin position="1"/>
        <end position="11"/>
    </location>
</feature>
<feature type="region of interest" description="Disordered" evidence="1">
    <location>
        <begin position="1"/>
        <end position="26"/>
    </location>
</feature>
<comment type="caution">
    <text evidence="2">The sequence shown here is derived from an EMBL/GenBank/DDBJ whole genome shotgun (WGS) entry which is preliminary data.</text>
</comment>